<evidence type="ECO:0000313" key="2">
    <source>
        <dbReference type="Proteomes" id="UP000475117"/>
    </source>
</evidence>
<accession>A0A6B3LAY1</accession>
<keyword evidence="2" id="KW-1185">Reference proteome</keyword>
<dbReference type="KEGG" id="soa:G3M56_010425"/>
<dbReference type="InterPro" id="IPR019127">
    <property type="entry name" value="Exosortase"/>
</dbReference>
<evidence type="ECO:0000313" key="1">
    <source>
        <dbReference type="EMBL" id="QQL44300.1"/>
    </source>
</evidence>
<dbReference type="EMBL" id="CP066776">
    <property type="protein sequence ID" value="QQL44300.1"/>
    <property type="molecule type" value="Genomic_DNA"/>
</dbReference>
<dbReference type="RefSeq" id="WP_164362230.1">
    <property type="nucleotide sequence ID" value="NZ_CP066776.1"/>
</dbReference>
<organism evidence="1 2">
    <name type="scientific">Sulfuriroseicoccus oceanibius</name>
    <dbReference type="NCBI Taxonomy" id="2707525"/>
    <lineage>
        <taxon>Bacteria</taxon>
        <taxon>Pseudomonadati</taxon>
        <taxon>Verrucomicrobiota</taxon>
        <taxon>Verrucomicrobiia</taxon>
        <taxon>Verrucomicrobiales</taxon>
        <taxon>Verrucomicrobiaceae</taxon>
        <taxon>Sulfuriroseicoccus</taxon>
    </lineage>
</organism>
<protein>
    <submittedName>
        <fullName evidence="1">Exosortase U</fullName>
    </submittedName>
</protein>
<proteinExistence type="predicted"/>
<name>A0A6B3LAY1_9BACT</name>
<dbReference type="NCBIfam" id="NF033780">
    <property type="entry name" value="exosort_XrtU_C"/>
    <property type="match status" value="1"/>
</dbReference>
<gene>
    <name evidence="1" type="primary">xrtU</name>
    <name evidence="1" type="ORF">G3M56_010425</name>
</gene>
<dbReference type="Pfam" id="PF09721">
    <property type="entry name" value="Exosortase_EpsH"/>
    <property type="match status" value="1"/>
</dbReference>
<dbReference type="Proteomes" id="UP000475117">
    <property type="component" value="Chromosome"/>
</dbReference>
<sequence>MSEVPISDRLRRIFSTAWFPALVLLAFVPIVWRHFLGLKATFSYIWTFAPFVLGAVVLMFVVRWRRAEASDCVARPWLIGFTFGLACLLVAVAEVYKILWFAHVGWIFVLGAGALSLSAKRQVPGFLGLWMLLLLLLRLPPQVDLLIVNFQHHASTQVASRILDFLGYFHVVKESVLELPGAELPLDGICNGQYALMAMVTASAMVCVWRQRKAFHTLLVMLSGLLWGGVLNVLSVVVTTVAYMRFEANLTEGIAGSITAVLIFVVCALGVYSTDALFSVLTQKVPNVPTVRMWRRRHVTNPLPVFWNWLTSFSIPGHWFFKTRDDSEVGRARRARRSMIFRVGFAFVLVGLVALQMVVAFYARKVGAHTRMASEEELMRFPQEVVSFERPGWEVLAYKRNERPMGSVWGRWSDVWTLKYNRRTIVMAVDYAFSNWHDVNRCYGNIGWLLTENKVISELSSTGDWKASQSRMVVPSGENAYILCSHCDQSGIPVEPRPDATNLMAVIYRLEPRRMVMPFGPELSKDERTFYQTQMMVRSRDQLSPEEELEIQAMYDQFRMQVRARLQARRGS</sequence>
<reference evidence="1 2" key="1">
    <citation type="submission" date="2020-12" db="EMBL/GenBank/DDBJ databases">
        <title>Sulforoseuscoccus oceanibium gen. nov., sp. nov., a representative of the phylum Verrucomicrobia with special cytoplasmic membrane, and proposal of Sulforoseuscoccusaceae fam. nov.</title>
        <authorList>
            <person name="Xi F."/>
        </authorList>
    </citation>
    <scope>NUCLEOTIDE SEQUENCE [LARGE SCALE GENOMIC DNA]</scope>
    <source>
        <strain evidence="1 2">T37</strain>
    </source>
</reference>
<dbReference type="AlphaFoldDB" id="A0A6B3LAY1"/>